<keyword evidence="3" id="KW-0808">Transferase</keyword>
<comment type="catalytic activity">
    <reaction evidence="8">
        <text>L-seryl-[protein] + ATP = O-phospho-L-seryl-[protein] + ADP + H(+)</text>
        <dbReference type="Rhea" id="RHEA:17989"/>
        <dbReference type="Rhea" id="RHEA-COMP:9863"/>
        <dbReference type="Rhea" id="RHEA-COMP:11604"/>
        <dbReference type="ChEBI" id="CHEBI:15378"/>
        <dbReference type="ChEBI" id="CHEBI:29999"/>
        <dbReference type="ChEBI" id="CHEBI:30616"/>
        <dbReference type="ChEBI" id="CHEBI:83421"/>
        <dbReference type="ChEBI" id="CHEBI:456216"/>
        <dbReference type="EC" id="2.7.11.1"/>
    </reaction>
</comment>
<evidence type="ECO:0000256" key="9">
    <source>
        <dbReference type="SAM" id="MobiDB-lite"/>
    </source>
</evidence>
<dbReference type="GO" id="GO:0004674">
    <property type="term" value="F:protein serine/threonine kinase activity"/>
    <property type="evidence" value="ECO:0007669"/>
    <property type="project" value="UniProtKB-KW"/>
</dbReference>
<feature type="compositionally biased region" description="Polar residues" evidence="9">
    <location>
        <begin position="204"/>
        <end position="213"/>
    </location>
</feature>
<name>A0AAD4E7A6_9AGAM</name>
<dbReference type="Pfam" id="PF00069">
    <property type="entry name" value="Pkinase"/>
    <property type="match status" value="1"/>
</dbReference>
<dbReference type="EC" id="2.7.11.1" evidence="1"/>
<feature type="domain" description="Protein kinase" evidence="10">
    <location>
        <begin position="404"/>
        <end position="757"/>
    </location>
</feature>
<protein>
    <recommendedName>
        <fullName evidence="1">non-specific serine/threonine protein kinase</fullName>
        <ecNumber evidence="1">2.7.11.1</ecNumber>
    </recommendedName>
</protein>
<evidence type="ECO:0000259" key="10">
    <source>
        <dbReference type="PROSITE" id="PS50011"/>
    </source>
</evidence>
<evidence type="ECO:0000256" key="2">
    <source>
        <dbReference type="ARBA" id="ARBA00022527"/>
    </source>
</evidence>
<dbReference type="GeneID" id="64655844"/>
<keyword evidence="4" id="KW-0547">Nucleotide-binding</keyword>
<dbReference type="InterPro" id="IPR000719">
    <property type="entry name" value="Prot_kinase_dom"/>
</dbReference>
<evidence type="ECO:0000256" key="1">
    <source>
        <dbReference type="ARBA" id="ARBA00012513"/>
    </source>
</evidence>
<dbReference type="SUPFAM" id="SSF56112">
    <property type="entry name" value="Protein kinase-like (PK-like)"/>
    <property type="match status" value="1"/>
</dbReference>
<dbReference type="PROSITE" id="PS50011">
    <property type="entry name" value="PROTEIN_KINASE_DOM"/>
    <property type="match status" value="1"/>
</dbReference>
<dbReference type="EMBL" id="JABBWK010000023">
    <property type="protein sequence ID" value="KAG1901058.1"/>
    <property type="molecule type" value="Genomic_DNA"/>
</dbReference>
<dbReference type="InterPro" id="IPR011009">
    <property type="entry name" value="Kinase-like_dom_sf"/>
</dbReference>
<accession>A0AAD4E7A6</accession>
<feature type="region of interest" description="Disordered" evidence="9">
    <location>
        <begin position="198"/>
        <end position="225"/>
    </location>
</feature>
<dbReference type="RefSeq" id="XP_041226634.1">
    <property type="nucleotide sequence ID" value="XM_041361546.1"/>
</dbReference>
<keyword evidence="12" id="KW-1185">Reference proteome</keyword>
<comment type="caution">
    <text evidence="11">The sequence shown here is derived from an EMBL/GenBank/DDBJ whole genome shotgun (WGS) entry which is preliminary data.</text>
</comment>
<comment type="catalytic activity">
    <reaction evidence="7">
        <text>L-threonyl-[protein] + ATP = O-phospho-L-threonyl-[protein] + ADP + H(+)</text>
        <dbReference type="Rhea" id="RHEA:46608"/>
        <dbReference type="Rhea" id="RHEA-COMP:11060"/>
        <dbReference type="Rhea" id="RHEA-COMP:11605"/>
        <dbReference type="ChEBI" id="CHEBI:15378"/>
        <dbReference type="ChEBI" id="CHEBI:30013"/>
        <dbReference type="ChEBI" id="CHEBI:30616"/>
        <dbReference type="ChEBI" id="CHEBI:61977"/>
        <dbReference type="ChEBI" id="CHEBI:456216"/>
        <dbReference type="EC" id="2.7.11.1"/>
    </reaction>
</comment>
<dbReference type="Gene3D" id="1.10.510.10">
    <property type="entry name" value="Transferase(Phosphotransferase) domain 1"/>
    <property type="match status" value="1"/>
</dbReference>
<evidence type="ECO:0000313" key="11">
    <source>
        <dbReference type="EMBL" id="KAG1901058.1"/>
    </source>
</evidence>
<keyword evidence="2" id="KW-0723">Serine/threonine-protein kinase</keyword>
<evidence type="ECO:0000313" key="12">
    <source>
        <dbReference type="Proteomes" id="UP001195769"/>
    </source>
</evidence>
<evidence type="ECO:0000256" key="3">
    <source>
        <dbReference type="ARBA" id="ARBA00022679"/>
    </source>
</evidence>
<gene>
    <name evidence="11" type="ORF">F5891DRAFT_1029747</name>
</gene>
<dbReference type="AlphaFoldDB" id="A0AAD4E7A6"/>
<reference evidence="11" key="1">
    <citation type="journal article" date="2020" name="New Phytol.">
        <title>Comparative genomics reveals dynamic genome evolution in host specialist ectomycorrhizal fungi.</title>
        <authorList>
            <person name="Lofgren L.A."/>
            <person name="Nguyen N.H."/>
            <person name="Vilgalys R."/>
            <person name="Ruytinx J."/>
            <person name="Liao H.L."/>
            <person name="Branco S."/>
            <person name="Kuo A."/>
            <person name="LaButti K."/>
            <person name="Lipzen A."/>
            <person name="Andreopoulos W."/>
            <person name="Pangilinan J."/>
            <person name="Riley R."/>
            <person name="Hundley H."/>
            <person name="Na H."/>
            <person name="Barry K."/>
            <person name="Grigoriev I.V."/>
            <person name="Stajich J.E."/>
            <person name="Kennedy P.G."/>
        </authorList>
    </citation>
    <scope>NUCLEOTIDE SEQUENCE</scope>
    <source>
        <strain evidence="11">FC203</strain>
    </source>
</reference>
<dbReference type="Proteomes" id="UP001195769">
    <property type="component" value="Unassembled WGS sequence"/>
</dbReference>
<feature type="compositionally biased region" description="Polar residues" evidence="9">
    <location>
        <begin position="477"/>
        <end position="490"/>
    </location>
</feature>
<feature type="region of interest" description="Disordered" evidence="9">
    <location>
        <begin position="477"/>
        <end position="505"/>
    </location>
</feature>
<proteinExistence type="predicted"/>
<evidence type="ECO:0000256" key="6">
    <source>
        <dbReference type="ARBA" id="ARBA00022840"/>
    </source>
</evidence>
<dbReference type="InterPro" id="IPR008271">
    <property type="entry name" value="Ser/Thr_kinase_AS"/>
</dbReference>
<evidence type="ECO:0000256" key="8">
    <source>
        <dbReference type="ARBA" id="ARBA00048679"/>
    </source>
</evidence>
<dbReference type="SMART" id="SM00220">
    <property type="entry name" value="S_TKc"/>
    <property type="match status" value="1"/>
</dbReference>
<evidence type="ECO:0000256" key="7">
    <source>
        <dbReference type="ARBA" id="ARBA00047899"/>
    </source>
</evidence>
<evidence type="ECO:0000256" key="5">
    <source>
        <dbReference type="ARBA" id="ARBA00022777"/>
    </source>
</evidence>
<dbReference type="PANTHER" id="PTHR43895:SF32">
    <property type="entry name" value="SERINE_THREONINE-PROTEIN KINASE CHK1"/>
    <property type="match status" value="1"/>
</dbReference>
<dbReference type="PROSITE" id="PS00108">
    <property type="entry name" value="PROTEIN_KINASE_ST"/>
    <property type="match status" value="1"/>
</dbReference>
<dbReference type="GO" id="GO:0005524">
    <property type="term" value="F:ATP binding"/>
    <property type="evidence" value="ECO:0007669"/>
    <property type="project" value="UniProtKB-KW"/>
</dbReference>
<sequence>MVESATVDFYVVLENEHYLISVSAKSKIIHIFEYLKSHYDETHPVLKRISYKRCKFYKFKNPVLVPDEDSMDKANMIKQCLDEQNWIEVLPDRRLKVLGSELDDDHIYLVVRPPRPEEETDKAIEDVLEKDEELFRHLQVTVTKLQSWTKQDIEHNLDGGTWLTHSQERPDSITEIEDRLGRARIYAALRNDPLYDRDSPRLLSGSTPSTTPIAHNRSIPLPDPMRDLENASSYRSLFDDIFRATWFTPTEGRHVDVKDTREFAAFFNILRSYHQDCDLLVNDSSSSQKASNFTVHFISPPFFSHRSEHFKYKEQTPWEFPIFLNTRDNPNVWCKFTPTSDCMVSSTSFLCPFMICEVVSQKNESDRLRMLIQGIALARVGQCFMPGGEKFFLVAIYLRANLTAERYIVTQPGADRRVFIAQKDFDLTKANEAVAFLREMYNLAQELDDLAGKLDPKNKKRLGNIKVAASKVISLTSQAQHNKTPRTTLASIPEENPGASGAQDDLGVFDADDIQGILTKMDYQISFIVFGHPFLALMSYIEDDSQQGYLKFVKEGQKEIEILRYLTGIESPSNYTISPVQIWPVQGGNVVSMPTAGSHLTSLSNPGAHLWPVAKQLFEAVDFMHQHGVAHLDLKPPNILVPVNGGRLSIIDFNRSVRIKGTETMFRGIVGTSGYLAPEVAAGQGLYSAIRADLWSCGKTLEELCSLCSPSRDRNALLELAQELMNDDPKQRPMMSDVLKRLAYYKVDANTGSGYFR</sequence>
<evidence type="ECO:0000256" key="4">
    <source>
        <dbReference type="ARBA" id="ARBA00022741"/>
    </source>
</evidence>
<dbReference type="GO" id="GO:0007165">
    <property type="term" value="P:signal transduction"/>
    <property type="evidence" value="ECO:0007669"/>
    <property type="project" value="TreeGrafter"/>
</dbReference>
<keyword evidence="5" id="KW-0418">Kinase</keyword>
<keyword evidence="6" id="KW-0067">ATP-binding</keyword>
<organism evidence="11 12">
    <name type="scientific">Suillus fuscotomentosus</name>
    <dbReference type="NCBI Taxonomy" id="1912939"/>
    <lineage>
        <taxon>Eukaryota</taxon>
        <taxon>Fungi</taxon>
        <taxon>Dikarya</taxon>
        <taxon>Basidiomycota</taxon>
        <taxon>Agaricomycotina</taxon>
        <taxon>Agaricomycetes</taxon>
        <taxon>Agaricomycetidae</taxon>
        <taxon>Boletales</taxon>
        <taxon>Suillineae</taxon>
        <taxon>Suillaceae</taxon>
        <taxon>Suillus</taxon>
    </lineage>
</organism>
<dbReference type="PANTHER" id="PTHR43895">
    <property type="entry name" value="CALCIUM/CALMODULIN-DEPENDENT PROTEIN KINASE KINASE-RELATED"/>
    <property type="match status" value="1"/>
</dbReference>